<evidence type="ECO:0000259" key="4">
    <source>
        <dbReference type="SMART" id="SM01318"/>
    </source>
</evidence>
<comment type="subcellular location">
    <subcellularLocation>
        <location evidence="1">Secreted</location>
    </subcellularLocation>
</comment>
<keyword evidence="2" id="KW-0964">Secreted</keyword>
<dbReference type="OMA" id="PANGCEV"/>
<proteinExistence type="predicted"/>
<sequence>MWWIWALVASYIAFSTSTTFLEFQDIENGSVPSCTDKNGTIRALGESWQLEGECVSSRCLTVSATKSLIMHYKCPSVTAQPANGCEVVQNVNLPHPNCCPELKCS</sequence>
<evidence type="ECO:0000256" key="1">
    <source>
        <dbReference type="ARBA" id="ARBA00004613"/>
    </source>
</evidence>
<dbReference type="GO" id="GO:0005576">
    <property type="term" value="C:extracellular region"/>
    <property type="evidence" value="ECO:0007669"/>
    <property type="project" value="UniProtKB-SubCell"/>
</dbReference>
<protein>
    <recommendedName>
        <fullName evidence="4">Single domain-containing protein</fullName>
    </recommendedName>
</protein>
<evidence type="ECO:0000313" key="6">
    <source>
        <dbReference type="Proteomes" id="UP000494040"/>
    </source>
</evidence>
<dbReference type="AlphaFoldDB" id="A0A8I6S6G9"/>
<dbReference type="SMART" id="SM01318">
    <property type="entry name" value="SVWC"/>
    <property type="match status" value="1"/>
</dbReference>
<dbReference type="GeneID" id="106672058"/>
<dbReference type="RefSeq" id="XP_014258692.1">
    <property type="nucleotide sequence ID" value="XM_014403206.2"/>
</dbReference>
<name>A0A8I6S6G9_CIMLE</name>
<dbReference type="KEGG" id="clec:106672058"/>
<reference evidence="5" key="1">
    <citation type="submission" date="2022-01" db="UniProtKB">
        <authorList>
            <consortium name="EnsemblMetazoa"/>
        </authorList>
    </citation>
    <scope>IDENTIFICATION</scope>
</reference>
<accession>A0A8I6S6G9</accession>
<evidence type="ECO:0000256" key="2">
    <source>
        <dbReference type="ARBA" id="ARBA00022525"/>
    </source>
</evidence>
<keyword evidence="6" id="KW-1185">Reference proteome</keyword>
<dbReference type="EnsemblMetazoa" id="XM_014403206.2">
    <property type="protein sequence ID" value="XP_014258692.1"/>
    <property type="gene ID" value="LOC106672058"/>
</dbReference>
<evidence type="ECO:0000256" key="3">
    <source>
        <dbReference type="SAM" id="SignalP"/>
    </source>
</evidence>
<feature type="signal peptide" evidence="3">
    <location>
        <begin position="1"/>
        <end position="17"/>
    </location>
</feature>
<evidence type="ECO:0000313" key="5">
    <source>
        <dbReference type="EnsemblMetazoa" id="XP_014258692.1"/>
    </source>
</evidence>
<keyword evidence="3" id="KW-0732">Signal</keyword>
<dbReference type="Proteomes" id="UP000494040">
    <property type="component" value="Unassembled WGS sequence"/>
</dbReference>
<dbReference type="Pfam" id="PF15430">
    <property type="entry name" value="SVWC"/>
    <property type="match status" value="1"/>
</dbReference>
<organism evidence="5 6">
    <name type="scientific">Cimex lectularius</name>
    <name type="common">Bed bug</name>
    <name type="synonym">Acanthia lectularia</name>
    <dbReference type="NCBI Taxonomy" id="79782"/>
    <lineage>
        <taxon>Eukaryota</taxon>
        <taxon>Metazoa</taxon>
        <taxon>Ecdysozoa</taxon>
        <taxon>Arthropoda</taxon>
        <taxon>Hexapoda</taxon>
        <taxon>Insecta</taxon>
        <taxon>Pterygota</taxon>
        <taxon>Neoptera</taxon>
        <taxon>Paraneoptera</taxon>
        <taxon>Hemiptera</taxon>
        <taxon>Heteroptera</taxon>
        <taxon>Panheteroptera</taxon>
        <taxon>Cimicomorpha</taxon>
        <taxon>Cimicidae</taxon>
        <taxon>Cimex</taxon>
    </lineage>
</organism>
<dbReference type="InterPro" id="IPR029277">
    <property type="entry name" value="SVWC_dom"/>
</dbReference>
<feature type="chain" id="PRO_5035221581" description="Single domain-containing protein" evidence="3">
    <location>
        <begin position="18"/>
        <end position="105"/>
    </location>
</feature>
<feature type="domain" description="Single" evidence="4">
    <location>
        <begin position="34"/>
        <end position="104"/>
    </location>
</feature>